<accession>A0A438K0C7</accession>
<dbReference type="AlphaFoldDB" id="A0A438K0C7"/>
<reference evidence="3 4" key="1">
    <citation type="journal article" date="2018" name="PLoS Genet.">
        <title>Population sequencing reveals clonal diversity and ancestral inbreeding in the grapevine cultivar Chardonnay.</title>
        <authorList>
            <person name="Roach M.J."/>
            <person name="Johnson D.L."/>
            <person name="Bohlmann J."/>
            <person name="van Vuuren H.J."/>
            <person name="Jones S.J."/>
            <person name="Pretorius I.S."/>
            <person name="Schmidt S.A."/>
            <person name="Borneman A.R."/>
        </authorList>
    </citation>
    <scope>NUCLEOTIDE SEQUENCE [LARGE SCALE GENOMIC DNA]</scope>
    <source>
        <strain evidence="4">cv. Chardonnay</strain>
        <tissue evidence="3">Leaf</tissue>
    </source>
</reference>
<dbReference type="PANTHER" id="PTHR33223">
    <property type="entry name" value="CCHC-TYPE DOMAIN-CONTAINING PROTEIN"/>
    <property type="match status" value="1"/>
</dbReference>
<sequence>MPYWIRDQEGRLVQIETPRATELDIILEVMENQPEDQHSQHGQGNDPNLYRSMRDRMHPPRMSAPSCIIPPTEQLIIMPHIVPLLPTFHGMEDKAKIWLNSLRPRSIRTWTELQADFLKKFFPTHRTHGLKRQISNFSARENEKFYECWERYMEAINACPHHGFDTWLLVSYFYDGMSSSMKQILETMCGRNGEEASSANVKRGMYSLSEDMEMKAKVAAMARKIEEMELRKVHEVQAISEPQQQANPCSICQSFEHMVEECPTILAAREMFGEQANLIGQWKPNSNAPYGNTYNSSWRNHPNFAWKPRPNPYQSPAQSSQQSQGQSSVEQALIDNVESTLNKKIDGMHNELSQKIDNIQYSISRLTNLNTVNEKGKFPSQPHQNPKGIHEVESKDEDSSKVRDVQAIITLRSGKEVHQPEHDQRKAKEDKADRKEEKKKEQKGKEVQMKESIIPSMDEEPQILLKEEMMKNHIPPPFPKLCMAPSYKARKLKSRWTGPFIIHEVHPNGVVEIFNPTGNQTFKVNGHRLKPFIEPYSTDKEEINLLEPPQL</sequence>
<feature type="domain" description="Retrotransposon gag" evidence="2">
    <location>
        <begin position="89"/>
        <end position="178"/>
    </location>
</feature>
<evidence type="ECO:0000259" key="2">
    <source>
        <dbReference type="Pfam" id="PF03732"/>
    </source>
</evidence>
<dbReference type="PANTHER" id="PTHR33223:SF11">
    <property type="entry name" value="ELEMENT PROTEIN, PUTATIVE-RELATED"/>
    <property type="match status" value="1"/>
</dbReference>
<feature type="region of interest" description="Disordered" evidence="1">
    <location>
        <begin position="34"/>
        <end position="55"/>
    </location>
</feature>
<feature type="compositionally biased region" description="Basic and acidic residues" evidence="1">
    <location>
        <begin position="388"/>
        <end position="404"/>
    </location>
</feature>
<dbReference type="Proteomes" id="UP000288805">
    <property type="component" value="Unassembled WGS sequence"/>
</dbReference>
<feature type="compositionally biased region" description="Low complexity" evidence="1">
    <location>
        <begin position="314"/>
        <end position="328"/>
    </location>
</feature>
<dbReference type="InterPro" id="IPR005162">
    <property type="entry name" value="Retrotrans_gag_dom"/>
</dbReference>
<feature type="compositionally biased region" description="Basic and acidic residues" evidence="1">
    <location>
        <begin position="413"/>
        <end position="449"/>
    </location>
</feature>
<proteinExistence type="predicted"/>
<evidence type="ECO:0000313" key="4">
    <source>
        <dbReference type="Proteomes" id="UP000288805"/>
    </source>
</evidence>
<protein>
    <recommendedName>
        <fullName evidence="2">Retrotransposon gag domain-containing protein</fullName>
    </recommendedName>
</protein>
<dbReference type="EMBL" id="QGNW01000020">
    <property type="protein sequence ID" value="RVX14639.1"/>
    <property type="molecule type" value="Genomic_DNA"/>
</dbReference>
<name>A0A438K0C7_VITVI</name>
<evidence type="ECO:0000256" key="1">
    <source>
        <dbReference type="SAM" id="MobiDB-lite"/>
    </source>
</evidence>
<evidence type="ECO:0000313" key="3">
    <source>
        <dbReference type="EMBL" id="RVX14639.1"/>
    </source>
</evidence>
<dbReference type="Pfam" id="PF03732">
    <property type="entry name" value="Retrotrans_gag"/>
    <property type="match status" value="1"/>
</dbReference>
<gene>
    <name evidence="3" type="ORF">CK203_012070</name>
</gene>
<feature type="region of interest" description="Disordered" evidence="1">
    <location>
        <begin position="373"/>
        <end position="449"/>
    </location>
</feature>
<comment type="caution">
    <text evidence="3">The sequence shown here is derived from an EMBL/GenBank/DDBJ whole genome shotgun (WGS) entry which is preliminary data.</text>
</comment>
<organism evidence="3 4">
    <name type="scientific">Vitis vinifera</name>
    <name type="common">Grape</name>
    <dbReference type="NCBI Taxonomy" id="29760"/>
    <lineage>
        <taxon>Eukaryota</taxon>
        <taxon>Viridiplantae</taxon>
        <taxon>Streptophyta</taxon>
        <taxon>Embryophyta</taxon>
        <taxon>Tracheophyta</taxon>
        <taxon>Spermatophyta</taxon>
        <taxon>Magnoliopsida</taxon>
        <taxon>eudicotyledons</taxon>
        <taxon>Gunneridae</taxon>
        <taxon>Pentapetalae</taxon>
        <taxon>rosids</taxon>
        <taxon>Vitales</taxon>
        <taxon>Vitaceae</taxon>
        <taxon>Viteae</taxon>
        <taxon>Vitis</taxon>
    </lineage>
</organism>
<feature type="region of interest" description="Disordered" evidence="1">
    <location>
        <begin position="301"/>
        <end position="330"/>
    </location>
</feature>